<dbReference type="FunFam" id="3.30.200.20:FF:000034">
    <property type="entry name" value="Kinase suppressor of Ras 1"/>
    <property type="match status" value="1"/>
</dbReference>
<dbReference type="Pfam" id="PF00017">
    <property type="entry name" value="SH2"/>
    <property type="match status" value="1"/>
</dbReference>
<dbReference type="EMBL" id="GIBP01002105">
    <property type="protein sequence ID" value="NDV31074.1"/>
    <property type="molecule type" value="Transcribed_RNA"/>
</dbReference>
<dbReference type="PROSITE" id="PS00108">
    <property type="entry name" value="PROTEIN_KINASE_ST"/>
    <property type="match status" value="1"/>
</dbReference>
<dbReference type="CDD" id="cd00173">
    <property type="entry name" value="SH2"/>
    <property type="match status" value="1"/>
</dbReference>
<name>A0A6B2L238_9EUKA</name>
<comment type="catalytic activity">
    <reaction evidence="8">
        <text>L-seryl-[protein] + ATP = O-phospho-L-seryl-[protein] + ADP + H(+)</text>
        <dbReference type="Rhea" id="RHEA:17989"/>
        <dbReference type="Rhea" id="RHEA-COMP:9863"/>
        <dbReference type="Rhea" id="RHEA-COMP:11604"/>
        <dbReference type="ChEBI" id="CHEBI:15378"/>
        <dbReference type="ChEBI" id="CHEBI:29999"/>
        <dbReference type="ChEBI" id="CHEBI:30616"/>
        <dbReference type="ChEBI" id="CHEBI:83421"/>
        <dbReference type="ChEBI" id="CHEBI:456216"/>
        <dbReference type="EC" id="2.7.11.1"/>
    </reaction>
</comment>
<dbReference type="PANTHER" id="PTHR44329">
    <property type="entry name" value="SERINE/THREONINE-PROTEIN KINASE TNNI3K-RELATED"/>
    <property type="match status" value="1"/>
</dbReference>
<dbReference type="AlphaFoldDB" id="A0A6B2L238"/>
<sequence length="502" mass="57422">MIVAQELELKECIGQGACGSVWKGLLRGTQVAVKQLKTKYENADQFKGEVAIMTQLRHPNVILFMGACVDPPYIVTEYLEGGDLQDCIKRHRQMVDKKETVPIKDMIQISLDIAKGMAWLHQFKPKAIIHKDLKPTNIMLDSNGRAKIIDFGLSEVQKQREMENRQFAGSACWMSPEMLKGVPYTEKLDVFAYGIILWQIFTSSPEVYDVSEYKSTSSQASFNLFIHDIVDNKKRPEIPSQLRISNEPICALIESSWNDDPEVRPSFTKIIDSLTPIFLNSVLKDTDAIQMWKKYFPDKDSVPFDDLFDAIWETTHKRELDKALSKKCLEAALDIKNSPISIDKFGLVLHWYGPLLPIGPTSPMLEKIQTLLRFPWFHPHLSGKEAEAILSDGKSGEYLIRCSLYPTAPFTMSRIESRKNPTPCHHRITYNRTTHKYKMQFQKKKNEAMDEIIGETLEEFVRNAEKALGLKKCVICKKYAHLFVSEEDTTDITSNYKVASEK</sequence>
<dbReference type="Gene3D" id="3.30.200.20">
    <property type="entry name" value="Phosphorylase Kinase, domain 1"/>
    <property type="match status" value="1"/>
</dbReference>
<keyword evidence="1" id="KW-0808">Transferase</keyword>
<keyword evidence="9" id="KW-0727">SH2 domain</keyword>
<protein>
    <recommendedName>
        <fullName evidence="13">Protein kinase domain-containing protein</fullName>
    </recommendedName>
</protein>
<dbReference type="InterPro" id="IPR000980">
    <property type="entry name" value="SH2"/>
</dbReference>
<evidence type="ECO:0000313" key="12">
    <source>
        <dbReference type="EMBL" id="NDV31074.1"/>
    </source>
</evidence>
<evidence type="ECO:0000256" key="2">
    <source>
        <dbReference type="ARBA" id="ARBA00022741"/>
    </source>
</evidence>
<evidence type="ECO:0000259" key="11">
    <source>
        <dbReference type="PROSITE" id="PS50011"/>
    </source>
</evidence>
<dbReference type="GO" id="GO:0005524">
    <property type="term" value="F:ATP binding"/>
    <property type="evidence" value="ECO:0007669"/>
    <property type="project" value="UniProtKB-KW"/>
</dbReference>
<comment type="function">
    <text evidence="6">Required for proper chemotaxis and phagocytosis; proper spatiotemporal control of F-actin levels in chemotaxing cells. Negative regulator of the PI3K (phosphatidylinositol 3 kinase) pathway. Predominantly phosphorylates serines and threonines and tyrosines at a lower level.</text>
</comment>
<dbReference type="InterPro" id="IPR051681">
    <property type="entry name" value="Ser/Thr_Kinases-Pseudokinases"/>
</dbReference>
<dbReference type="PROSITE" id="PS50011">
    <property type="entry name" value="PROTEIN_KINASE_DOM"/>
    <property type="match status" value="1"/>
</dbReference>
<evidence type="ECO:0000256" key="4">
    <source>
        <dbReference type="ARBA" id="ARBA00022840"/>
    </source>
</evidence>
<dbReference type="GO" id="GO:0004674">
    <property type="term" value="F:protein serine/threonine kinase activity"/>
    <property type="evidence" value="ECO:0007669"/>
    <property type="project" value="UniProtKB-EC"/>
</dbReference>
<evidence type="ECO:0000256" key="9">
    <source>
        <dbReference type="PROSITE-ProRule" id="PRU00191"/>
    </source>
</evidence>
<evidence type="ECO:0000256" key="1">
    <source>
        <dbReference type="ARBA" id="ARBA00022679"/>
    </source>
</evidence>
<dbReference type="PROSITE" id="PS50001">
    <property type="entry name" value="SH2"/>
    <property type="match status" value="1"/>
</dbReference>
<dbReference type="GO" id="GO:0004713">
    <property type="term" value="F:protein tyrosine kinase activity"/>
    <property type="evidence" value="ECO:0007669"/>
    <property type="project" value="UniProtKB-KW"/>
</dbReference>
<organism evidence="12">
    <name type="scientific">Arcella intermedia</name>
    <dbReference type="NCBI Taxonomy" id="1963864"/>
    <lineage>
        <taxon>Eukaryota</taxon>
        <taxon>Amoebozoa</taxon>
        <taxon>Tubulinea</taxon>
        <taxon>Elardia</taxon>
        <taxon>Arcellinida</taxon>
        <taxon>Sphaerothecina</taxon>
        <taxon>Arcellidae</taxon>
        <taxon>Arcella</taxon>
    </lineage>
</organism>
<evidence type="ECO:0000256" key="5">
    <source>
        <dbReference type="ARBA" id="ARBA00023137"/>
    </source>
</evidence>
<keyword evidence="5" id="KW-0829">Tyrosine-protein kinase</keyword>
<dbReference type="SUPFAM" id="SSF55550">
    <property type="entry name" value="SH2 domain"/>
    <property type="match status" value="1"/>
</dbReference>
<evidence type="ECO:0000256" key="7">
    <source>
        <dbReference type="ARBA" id="ARBA00047899"/>
    </source>
</evidence>
<dbReference type="CDD" id="cd13999">
    <property type="entry name" value="STKc_MAP3K-like"/>
    <property type="match status" value="1"/>
</dbReference>
<feature type="domain" description="SH2" evidence="10">
    <location>
        <begin position="376"/>
        <end position="453"/>
    </location>
</feature>
<dbReference type="InterPro" id="IPR011009">
    <property type="entry name" value="Kinase-like_dom_sf"/>
</dbReference>
<keyword evidence="4" id="KW-0067">ATP-binding</keyword>
<dbReference type="InterPro" id="IPR000719">
    <property type="entry name" value="Prot_kinase_dom"/>
</dbReference>
<proteinExistence type="predicted"/>
<evidence type="ECO:0008006" key="13">
    <source>
        <dbReference type="Google" id="ProtNLM"/>
    </source>
</evidence>
<comment type="catalytic activity">
    <reaction evidence="7">
        <text>L-threonyl-[protein] + ATP = O-phospho-L-threonyl-[protein] + ADP + H(+)</text>
        <dbReference type="Rhea" id="RHEA:46608"/>
        <dbReference type="Rhea" id="RHEA-COMP:11060"/>
        <dbReference type="Rhea" id="RHEA-COMP:11605"/>
        <dbReference type="ChEBI" id="CHEBI:15378"/>
        <dbReference type="ChEBI" id="CHEBI:30013"/>
        <dbReference type="ChEBI" id="CHEBI:30616"/>
        <dbReference type="ChEBI" id="CHEBI:61977"/>
        <dbReference type="ChEBI" id="CHEBI:456216"/>
        <dbReference type="EC" id="2.7.11.1"/>
    </reaction>
</comment>
<dbReference type="InterPro" id="IPR008271">
    <property type="entry name" value="Ser/Thr_kinase_AS"/>
</dbReference>
<dbReference type="PANTHER" id="PTHR44329:SF298">
    <property type="entry name" value="MIXED LINEAGE KINASE DOMAIN-LIKE PROTEIN"/>
    <property type="match status" value="1"/>
</dbReference>
<dbReference type="Gene3D" id="3.30.505.10">
    <property type="entry name" value="SH2 domain"/>
    <property type="match status" value="1"/>
</dbReference>
<reference evidence="12" key="1">
    <citation type="journal article" date="2020" name="J. Eukaryot. Microbiol.">
        <title>De novo Sequencing, Assembly and Annotation of the Transcriptome for the Free-Living Testate Amoeba Arcella intermedia.</title>
        <authorList>
            <person name="Ribeiro G.M."/>
            <person name="Porfirio-Sousa A.L."/>
            <person name="Maurer-Alcala X.X."/>
            <person name="Katz L.A."/>
            <person name="Lahr D.J.G."/>
        </authorList>
    </citation>
    <scope>NUCLEOTIDE SEQUENCE</scope>
</reference>
<evidence type="ECO:0000259" key="10">
    <source>
        <dbReference type="PROSITE" id="PS50001"/>
    </source>
</evidence>
<keyword evidence="2" id="KW-0547">Nucleotide-binding</keyword>
<dbReference type="InterPro" id="IPR036860">
    <property type="entry name" value="SH2_dom_sf"/>
</dbReference>
<dbReference type="SMART" id="SM00220">
    <property type="entry name" value="S_TKc"/>
    <property type="match status" value="1"/>
</dbReference>
<accession>A0A6B2L238</accession>
<dbReference type="InterPro" id="IPR001245">
    <property type="entry name" value="Ser-Thr/Tyr_kinase_cat_dom"/>
</dbReference>
<dbReference type="Pfam" id="PF07714">
    <property type="entry name" value="PK_Tyr_Ser-Thr"/>
    <property type="match status" value="1"/>
</dbReference>
<dbReference type="Gene3D" id="1.10.510.10">
    <property type="entry name" value="Transferase(Phosphotransferase) domain 1"/>
    <property type="match status" value="1"/>
</dbReference>
<evidence type="ECO:0000256" key="3">
    <source>
        <dbReference type="ARBA" id="ARBA00022777"/>
    </source>
</evidence>
<evidence type="ECO:0000256" key="8">
    <source>
        <dbReference type="ARBA" id="ARBA00048679"/>
    </source>
</evidence>
<keyword evidence="3" id="KW-0418">Kinase</keyword>
<evidence type="ECO:0000256" key="6">
    <source>
        <dbReference type="ARBA" id="ARBA00025089"/>
    </source>
</evidence>
<feature type="domain" description="Protein kinase" evidence="11">
    <location>
        <begin position="7"/>
        <end position="278"/>
    </location>
</feature>
<dbReference type="SUPFAM" id="SSF56112">
    <property type="entry name" value="Protein kinase-like (PK-like)"/>
    <property type="match status" value="1"/>
</dbReference>